<gene>
    <name evidence="21" type="ORF">NSK_002780</name>
</gene>
<proteinExistence type="inferred from homology"/>
<evidence type="ECO:0000256" key="17">
    <source>
        <dbReference type="ARBA" id="ARBA00032706"/>
    </source>
</evidence>
<dbReference type="InterPro" id="IPR036008">
    <property type="entry name" value="Aconitase_4Fe-4S_dom"/>
</dbReference>
<evidence type="ECO:0000256" key="5">
    <source>
        <dbReference type="ARBA" id="ARBA00007185"/>
    </source>
</evidence>
<feature type="domain" description="Aconitase A/isopropylmalate dehydratase small subunit swivel" evidence="20">
    <location>
        <begin position="607"/>
        <end position="679"/>
    </location>
</feature>
<evidence type="ECO:0000313" key="21">
    <source>
        <dbReference type="EMBL" id="TFJ85960.1"/>
    </source>
</evidence>
<dbReference type="AlphaFoldDB" id="A0A4D9D3E3"/>
<evidence type="ECO:0000259" key="20">
    <source>
        <dbReference type="Pfam" id="PF00694"/>
    </source>
</evidence>
<dbReference type="PANTHER" id="PTHR43822">
    <property type="entry name" value="HOMOACONITASE, MITOCHONDRIAL-RELATED"/>
    <property type="match status" value="1"/>
</dbReference>
<evidence type="ECO:0000256" key="13">
    <source>
        <dbReference type="ARBA" id="ARBA00023128"/>
    </source>
</evidence>
<keyword evidence="11" id="KW-0408">Iron</keyword>
<keyword evidence="13" id="KW-0496">Mitochondrion</keyword>
<sequence>MSAHPRLLGRQGRSLQLLQQNLAACNQPRCSFAAAASPLNLVEKIARRHAVDVDKKDISAGNIISIKPKHVMTHDNTLAVMTKFVSLSHSEGSTISPDNPFPSIADQRQPVLALDHNVQDRSPKNLARYAAIEKFARQHGLDFFPAGRGIGHQVLCEEGYVQPGWMVVASDSHSNMYGALGALGTPVVRTDAAALWATGRTWWRVPPVARVELTGVLRQGVVGKDVILALCGLFRKDEVLNHAVEFAGDGLSCLGMEDRMTISNMTTEWGALSGVFPADGVTLKWLQARAGKLREKYGAVGVDMHEKGGSMAPPVSVPPRVLASERVAHAMAAGEPGAWERADEKAQYAKTLALDLSRLVPLVAGPNAIKSITPARSLEERRVQIHKAYILSCVNSRVSDLTSAADILRDRLVAPGVELYIAAASSEVEEESKKRGDWSALVAAGAVELPSGCGPCVGLGRGLLRDGEVAISATNRNFKGRMGSRHAQAYLASPAVVAQSALKGYIASPGRVDSGLEDSLWEVTAREIQTPRGKDASPEGPGQRGRAREDRPGVAPRAADTSSHTVISGFPPILRGAVLLTPSPNIDTDGIYAGRHCYEDMDARAQANVAMENYDPAFASLVQPGDVLVTGPNFGCGSSREQAATALRACGIRVIVTASVNETFRRNALNNALLILEAPALVAEIERRLSRSNFGSGMYMPSIRLPEYSLEVDFVASILKLVLRGGDETKKEIGGCPFDPVGRVAQEIVVAGGLEGWVRQQLQENKVLSGARKKNAA</sequence>
<evidence type="ECO:0000256" key="11">
    <source>
        <dbReference type="ARBA" id="ARBA00023004"/>
    </source>
</evidence>
<comment type="subcellular location">
    <subcellularLocation>
        <location evidence="3">Mitochondrion</location>
    </subcellularLocation>
</comment>
<dbReference type="SUPFAM" id="SSF53732">
    <property type="entry name" value="Aconitase iron-sulfur domain"/>
    <property type="match status" value="1"/>
</dbReference>
<dbReference type="InterPro" id="IPR000573">
    <property type="entry name" value="AconitaseA/IPMdHydase_ssu_swvl"/>
</dbReference>
<evidence type="ECO:0000256" key="1">
    <source>
        <dbReference type="ARBA" id="ARBA00001966"/>
    </source>
</evidence>
<evidence type="ECO:0000256" key="9">
    <source>
        <dbReference type="ARBA" id="ARBA00022723"/>
    </source>
</evidence>
<evidence type="ECO:0000256" key="18">
    <source>
        <dbReference type="SAM" id="MobiDB-lite"/>
    </source>
</evidence>
<comment type="pathway">
    <text evidence="4">Amino-acid biosynthesis; L-lysine biosynthesis via AAA pathway; L-alpha-aminoadipate from 2-oxoglutarate: step 3/5.</text>
</comment>
<keyword evidence="8" id="KW-0028">Amino-acid biosynthesis</keyword>
<dbReference type="InterPro" id="IPR004418">
    <property type="entry name" value="Homoaconitase_mito"/>
</dbReference>
<evidence type="ECO:0000313" key="22">
    <source>
        <dbReference type="Proteomes" id="UP000355283"/>
    </source>
</evidence>
<evidence type="ECO:0000256" key="3">
    <source>
        <dbReference type="ARBA" id="ARBA00004173"/>
    </source>
</evidence>
<dbReference type="Gene3D" id="3.30.499.10">
    <property type="entry name" value="Aconitase, domain 3"/>
    <property type="match status" value="2"/>
</dbReference>
<dbReference type="Proteomes" id="UP000355283">
    <property type="component" value="Unassembled WGS sequence"/>
</dbReference>
<dbReference type="SUPFAM" id="SSF52016">
    <property type="entry name" value="LeuD/IlvD-like"/>
    <property type="match status" value="1"/>
</dbReference>
<comment type="catalytic activity">
    <reaction evidence="16">
        <text>(2R,3S)-homoisocitrate = cis-homoaconitate + H2O</text>
        <dbReference type="Rhea" id="RHEA:15485"/>
        <dbReference type="ChEBI" id="CHEBI:15377"/>
        <dbReference type="ChEBI" id="CHEBI:15404"/>
        <dbReference type="ChEBI" id="CHEBI:58174"/>
        <dbReference type="EC" id="4.2.1.36"/>
    </reaction>
</comment>
<comment type="caution">
    <text evidence="21">The sequence shown here is derived from an EMBL/GenBank/DDBJ whole genome shotgun (WGS) entry which is preliminary data.</text>
</comment>
<keyword evidence="9" id="KW-0479">Metal-binding</keyword>
<dbReference type="InterPro" id="IPR015928">
    <property type="entry name" value="Aconitase/3IPM_dehydase_swvl"/>
</dbReference>
<dbReference type="GO" id="GO:0019878">
    <property type="term" value="P:lysine biosynthetic process via aminoadipic acid"/>
    <property type="evidence" value="ECO:0007669"/>
    <property type="project" value="UniProtKB-UniPathway"/>
</dbReference>
<name>A0A4D9D3E3_9STRA</name>
<evidence type="ECO:0000256" key="14">
    <source>
        <dbReference type="ARBA" id="ARBA00023154"/>
    </source>
</evidence>
<evidence type="ECO:0000259" key="19">
    <source>
        <dbReference type="Pfam" id="PF00330"/>
    </source>
</evidence>
<evidence type="ECO:0000256" key="7">
    <source>
        <dbReference type="ARBA" id="ARBA00021560"/>
    </source>
</evidence>
<protein>
    <recommendedName>
        <fullName evidence="7">Homoaconitase, mitochondrial</fullName>
        <ecNumber evidence="6">4.2.1.36</ecNumber>
    </recommendedName>
    <alternativeName>
        <fullName evidence="17">Homoaconitate hydratase</fullName>
    </alternativeName>
</protein>
<feature type="domain" description="Aconitase/3-isopropylmalate dehydratase large subunit alpha/beta/alpha" evidence="19">
    <location>
        <begin position="336"/>
        <end position="504"/>
    </location>
</feature>
<dbReference type="Gene3D" id="3.20.19.10">
    <property type="entry name" value="Aconitase, domain 4"/>
    <property type="match status" value="1"/>
</dbReference>
<evidence type="ECO:0000256" key="4">
    <source>
        <dbReference type="ARBA" id="ARBA00005106"/>
    </source>
</evidence>
<keyword evidence="10" id="KW-0809">Transit peptide</keyword>
<keyword evidence="12" id="KW-0411">Iron-sulfur</keyword>
<dbReference type="NCBIfam" id="TIGR00139">
    <property type="entry name" value="h_aconitase"/>
    <property type="match status" value="1"/>
</dbReference>
<dbReference type="GO" id="GO:0046872">
    <property type="term" value="F:metal ion binding"/>
    <property type="evidence" value="ECO:0007669"/>
    <property type="project" value="UniProtKB-KW"/>
</dbReference>
<comment type="cofactor">
    <cofactor evidence="1">
        <name>[4Fe-4S] cluster</name>
        <dbReference type="ChEBI" id="CHEBI:49883"/>
    </cofactor>
</comment>
<organism evidence="21 22">
    <name type="scientific">Nannochloropsis salina CCMP1776</name>
    <dbReference type="NCBI Taxonomy" id="1027361"/>
    <lineage>
        <taxon>Eukaryota</taxon>
        <taxon>Sar</taxon>
        <taxon>Stramenopiles</taxon>
        <taxon>Ochrophyta</taxon>
        <taxon>Eustigmatophyceae</taxon>
        <taxon>Eustigmatales</taxon>
        <taxon>Monodopsidaceae</taxon>
        <taxon>Microchloropsis</taxon>
        <taxon>Microchloropsis salina</taxon>
    </lineage>
</organism>
<keyword evidence="22" id="KW-1185">Reference proteome</keyword>
<accession>A0A4D9D3E3</accession>
<evidence type="ECO:0000256" key="10">
    <source>
        <dbReference type="ARBA" id="ARBA00022946"/>
    </source>
</evidence>
<dbReference type="GO" id="GO:0004409">
    <property type="term" value="F:homoaconitate hydratase activity"/>
    <property type="evidence" value="ECO:0007669"/>
    <property type="project" value="UniProtKB-EC"/>
</dbReference>
<keyword evidence="14" id="KW-0457">Lysine biosynthesis</keyword>
<dbReference type="EC" id="4.2.1.36" evidence="6"/>
<evidence type="ECO:0000256" key="15">
    <source>
        <dbReference type="ARBA" id="ARBA00023239"/>
    </source>
</evidence>
<dbReference type="GO" id="GO:0005739">
    <property type="term" value="C:mitochondrion"/>
    <property type="evidence" value="ECO:0007669"/>
    <property type="project" value="UniProtKB-SubCell"/>
</dbReference>
<evidence type="ECO:0000256" key="6">
    <source>
        <dbReference type="ARBA" id="ARBA00012022"/>
    </source>
</evidence>
<dbReference type="InterPro" id="IPR050067">
    <property type="entry name" value="IPM_dehydratase_rel_enz"/>
</dbReference>
<feature type="domain" description="Aconitase/3-isopropylmalate dehydratase large subunit alpha/beta/alpha" evidence="19">
    <location>
        <begin position="43"/>
        <end position="290"/>
    </location>
</feature>
<dbReference type="InterPro" id="IPR015931">
    <property type="entry name" value="Acnase/IPM_dHydase_lsu_aba_1/3"/>
</dbReference>
<keyword evidence="15" id="KW-0456">Lyase</keyword>
<evidence type="ECO:0000256" key="12">
    <source>
        <dbReference type="ARBA" id="ARBA00023014"/>
    </source>
</evidence>
<evidence type="ECO:0000256" key="2">
    <source>
        <dbReference type="ARBA" id="ARBA00003422"/>
    </source>
</evidence>
<dbReference type="Pfam" id="PF00694">
    <property type="entry name" value="Aconitase_C"/>
    <property type="match status" value="1"/>
</dbReference>
<evidence type="ECO:0000256" key="16">
    <source>
        <dbReference type="ARBA" id="ARBA00029338"/>
    </source>
</evidence>
<feature type="region of interest" description="Disordered" evidence="18">
    <location>
        <begin position="526"/>
        <end position="566"/>
    </location>
</feature>
<dbReference type="OrthoDB" id="2279155at2759"/>
<dbReference type="EMBL" id="SDOX01000010">
    <property type="protein sequence ID" value="TFJ85960.1"/>
    <property type="molecule type" value="Genomic_DNA"/>
</dbReference>
<comment type="similarity">
    <text evidence="5">Belongs to the aconitase/IPM isomerase family.</text>
</comment>
<dbReference type="PANTHER" id="PTHR43822:SF2">
    <property type="entry name" value="HOMOACONITASE, MITOCHONDRIAL"/>
    <property type="match status" value="1"/>
</dbReference>
<dbReference type="InterPro" id="IPR001030">
    <property type="entry name" value="Acoase/IPM_deHydtase_lsu_aba"/>
</dbReference>
<comment type="function">
    <text evidence="2">Catalyzes the reversible hydration of cis-homoaconitate to (2R,3S)-homoisocitrate, a step in the alpha-aminoadipate pathway for lysine biosynthesis.</text>
</comment>
<reference evidence="21 22" key="1">
    <citation type="submission" date="2019-01" db="EMBL/GenBank/DDBJ databases">
        <title>Nuclear Genome Assembly of the Microalgal Biofuel strain Nannochloropsis salina CCMP1776.</title>
        <authorList>
            <person name="Hovde B."/>
        </authorList>
    </citation>
    <scope>NUCLEOTIDE SEQUENCE [LARGE SCALE GENOMIC DNA]</scope>
    <source>
        <strain evidence="21 22">CCMP1776</strain>
    </source>
</reference>
<dbReference type="GO" id="GO:0051539">
    <property type="term" value="F:4 iron, 4 sulfur cluster binding"/>
    <property type="evidence" value="ECO:0007669"/>
    <property type="project" value="InterPro"/>
</dbReference>
<evidence type="ECO:0000256" key="8">
    <source>
        <dbReference type="ARBA" id="ARBA00022605"/>
    </source>
</evidence>
<dbReference type="Pfam" id="PF00330">
    <property type="entry name" value="Aconitase"/>
    <property type="match status" value="2"/>
</dbReference>
<dbReference type="UniPathway" id="UPA00033">
    <property type="reaction ID" value="UER01027"/>
</dbReference>
<dbReference type="PRINTS" id="PR00415">
    <property type="entry name" value="ACONITASE"/>
</dbReference>